<reference evidence="1" key="1">
    <citation type="submission" date="2021-01" db="EMBL/GenBank/DDBJ databases">
        <authorList>
            <person name="Corre E."/>
            <person name="Pelletier E."/>
            <person name="Niang G."/>
            <person name="Scheremetjew M."/>
            <person name="Finn R."/>
            <person name="Kale V."/>
            <person name="Holt S."/>
            <person name="Cochrane G."/>
            <person name="Meng A."/>
            <person name="Brown T."/>
            <person name="Cohen L."/>
        </authorList>
    </citation>
    <scope>NUCLEOTIDE SEQUENCE</scope>
    <source>
        <strain evidence="1">CCCM811</strain>
    </source>
</reference>
<protein>
    <submittedName>
        <fullName evidence="1">Uncharacterized protein</fullName>
    </submittedName>
</protein>
<dbReference type="EMBL" id="HBIV01039832">
    <property type="protein sequence ID" value="CAE0676487.1"/>
    <property type="molecule type" value="Transcribed_RNA"/>
</dbReference>
<dbReference type="AlphaFoldDB" id="A0A7S3Z9T5"/>
<sequence length="119" mass="13931">MRSVSLIIGHHKIEAEKKDFRLLTRMCVPLERRQRSGAGRGRVIEAIGTITLSMYIGRGRRRRRGRTATATIVRLRRINSVHTWKKYHIMDERGDKERNENKIAFLHQALAILRWMGAK</sequence>
<organism evidence="1">
    <name type="scientific">Lotharella globosa</name>
    <dbReference type="NCBI Taxonomy" id="91324"/>
    <lineage>
        <taxon>Eukaryota</taxon>
        <taxon>Sar</taxon>
        <taxon>Rhizaria</taxon>
        <taxon>Cercozoa</taxon>
        <taxon>Chlorarachniophyceae</taxon>
        <taxon>Lotharella</taxon>
    </lineage>
</organism>
<proteinExistence type="predicted"/>
<name>A0A7S3Z9T5_9EUKA</name>
<accession>A0A7S3Z9T5</accession>
<gene>
    <name evidence="1" type="ORF">LGLO00237_LOCUS28265</name>
</gene>
<evidence type="ECO:0000313" key="1">
    <source>
        <dbReference type="EMBL" id="CAE0676487.1"/>
    </source>
</evidence>